<dbReference type="Pfam" id="PF04321">
    <property type="entry name" value="RmlD_sub_bind"/>
    <property type="match status" value="1"/>
</dbReference>
<comment type="similarity">
    <text evidence="1 2">Belongs to the dTDP-4-dehydrorhamnose reductase family.</text>
</comment>
<name>A0A2H0TFR5_9BACT</name>
<dbReference type="UniPathway" id="UPA00124"/>
<evidence type="ECO:0000259" key="3">
    <source>
        <dbReference type="Pfam" id="PF04321"/>
    </source>
</evidence>
<accession>A0A2H0TFR5</accession>
<proteinExistence type="inferred from homology"/>
<comment type="function">
    <text evidence="2">Catalyzes the reduction of dTDP-6-deoxy-L-lyxo-4-hexulose to yield dTDP-L-rhamnose.</text>
</comment>
<evidence type="ECO:0000313" key="4">
    <source>
        <dbReference type="EMBL" id="PIR70393.1"/>
    </source>
</evidence>
<organism evidence="4 5">
    <name type="scientific">Candidatus Niyogibacteria bacterium CG10_big_fil_rev_8_21_14_0_10_42_19</name>
    <dbReference type="NCBI Taxonomy" id="1974725"/>
    <lineage>
        <taxon>Bacteria</taxon>
        <taxon>Candidatus Niyogiibacteriota</taxon>
    </lineage>
</organism>
<dbReference type="Proteomes" id="UP000229383">
    <property type="component" value="Unassembled WGS sequence"/>
</dbReference>
<dbReference type="InterPro" id="IPR029903">
    <property type="entry name" value="RmlD-like-bd"/>
</dbReference>
<dbReference type="AlphaFoldDB" id="A0A2H0TFR5"/>
<dbReference type="InterPro" id="IPR036291">
    <property type="entry name" value="NAD(P)-bd_dom_sf"/>
</dbReference>
<keyword evidence="2" id="KW-0521">NADP</keyword>
<comment type="caution">
    <text evidence="4">The sequence shown here is derived from an EMBL/GenBank/DDBJ whole genome shotgun (WGS) entry which is preliminary data.</text>
</comment>
<dbReference type="EC" id="1.1.1.133" evidence="2"/>
<keyword evidence="2" id="KW-0560">Oxidoreductase</keyword>
<reference evidence="5" key="1">
    <citation type="submission" date="2017-09" db="EMBL/GenBank/DDBJ databases">
        <title>Depth-based differentiation of microbial function through sediment-hosted aquifers and enrichment of novel symbionts in the deep terrestrial subsurface.</title>
        <authorList>
            <person name="Probst A.J."/>
            <person name="Ladd B."/>
            <person name="Jarett J.K."/>
            <person name="Geller-Mcgrath D.E."/>
            <person name="Sieber C.M.K."/>
            <person name="Emerson J.B."/>
            <person name="Anantharaman K."/>
            <person name="Thomas B.C."/>
            <person name="Malmstrom R."/>
            <person name="Stieglmeier M."/>
            <person name="Klingl A."/>
            <person name="Woyke T."/>
            <person name="Ryan C.M."/>
            <person name="Banfield J.F."/>
        </authorList>
    </citation>
    <scope>NUCLEOTIDE SEQUENCE [LARGE SCALE GENOMIC DNA]</scope>
</reference>
<dbReference type="EMBL" id="PFCN01000020">
    <property type="protein sequence ID" value="PIR70393.1"/>
    <property type="molecule type" value="Genomic_DNA"/>
</dbReference>
<evidence type="ECO:0000256" key="2">
    <source>
        <dbReference type="RuleBase" id="RU364082"/>
    </source>
</evidence>
<sequence length="302" mass="34152">MTKKQKIAIIGSGGLLGQELVSYLSLSDKSTIIPLEHGEIEIEDPESTDKNIIKHLPDIIINCAAIPNVDICEKDPDKCFGINTDGVTNILNSIKKSGSSSAFIQISSSEVFGRIKEGQYKINGYKEDEAPDPISVYQKSKTNAEKITAQFARKNPEVLKRWYVTRAGWLYGKGRKTFVESFLEALQKKDALTIVKNQWRSPTWTKDFAKGLSELINGECESGIYHIVSEVKEGEATTMDVIEEIKKYLGDRTEKTKIELVPRNELFKTPRAPSNVILNTKLPKLPYWRDSLQEYLKKYYPL</sequence>
<protein>
    <recommendedName>
        <fullName evidence="2">dTDP-4-dehydrorhamnose reductase</fullName>
        <ecNumber evidence="2">1.1.1.133</ecNumber>
    </recommendedName>
</protein>
<evidence type="ECO:0000313" key="5">
    <source>
        <dbReference type="Proteomes" id="UP000229383"/>
    </source>
</evidence>
<evidence type="ECO:0000256" key="1">
    <source>
        <dbReference type="ARBA" id="ARBA00010944"/>
    </source>
</evidence>
<dbReference type="Gene3D" id="3.40.50.720">
    <property type="entry name" value="NAD(P)-binding Rossmann-like Domain"/>
    <property type="match status" value="1"/>
</dbReference>
<dbReference type="GO" id="GO:0008831">
    <property type="term" value="F:dTDP-4-dehydrorhamnose reductase activity"/>
    <property type="evidence" value="ECO:0007669"/>
    <property type="project" value="UniProtKB-EC"/>
</dbReference>
<dbReference type="PANTHER" id="PTHR10491:SF4">
    <property type="entry name" value="METHIONINE ADENOSYLTRANSFERASE 2 SUBUNIT BETA"/>
    <property type="match status" value="1"/>
</dbReference>
<dbReference type="SUPFAM" id="SSF51735">
    <property type="entry name" value="NAD(P)-binding Rossmann-fold domains"/>
    <property type="match status" value="1"/>
</dbReference>
<comment type="pathway">
    <text evidence="2">Carbohydrate biosynthesis; dTDP-L-rhamnose biosynthesis.</text>
</comment>
<dbReference type="GO" id="GO:0005829">
    <property type="term" value="C:cytosol"/>
    <property type="evidence" value="ECO:0007669"/>
    <property type="project" value="TreeGrafter"/>
</dbReference>
<dbReference type="InterPro" id="IPR005913">
    <property type="entry name" value="dTDP_dehydrorham_reduct"/>
</dbReference>
<dbReference type="PANTHER" id="PTHR10491">
    <property type="entry name" value="DTDP-4-DEHYDRORHAMNOSE REDUCTASE"/>
    <property type="match status" value="1"/>
</dbReference>
<dbReference type="Gene3D" id="3.90.25.10">
    <property type="entry name" value="UDP-galactose 4-epimerase, domain 1"/>
    <property type="match status" value="1"/>
</dbReference>
<dbReference type="GO" id="GO:0019305">
    <property type="term" value="P:dTDP-rhamnose biosynthetic process"/>
    <property type="evidence" value="ECO:0007669"/>
    <property type="project" value="UniProtKB-UniPathway"/>
</dbReference>
<feature type="domain" description="RmlD-like substrate binding" evidence="3">
    <location>
        <begin position="6"/>
        <end position="299"/>
    </location>
</feature>
<gene>
    <name evidence="4" type="ORF">COU46_01755</name>
</gene>